<keyword evidence="4" id="KW-0021">Allosteric enzyme</keyword>
<comment type="function">
    <text evidence="10">Provides the precursors necessary for DNA synthesis. Catalyzes the biosynthesis of deoxyribonucleotides from the corresponding ribonucleotides.</text>
</comment>
<dbReference type="PRINTS" id="PR01183">
    <property type="entry name" value="RIBORDTASEM1"/>
</dbReference>
<dbReference type="GO" id="GO:0005524">
    <property type="term" value="F:ATP binding"/>
    <property type="evidence" value="ECO:0007669"/>
    <property type="project" value="UniProtKB-UniRule"/>
</dbReference>
<dbReference type="PANTHER" id="PTHR11573">
    <property type="entry name" value="RIBONUCLEOSIDE-DIPHOSPHATE REDUCTASE LARGE CHAIN"/>
    <property type="match status" value="1"/>
</dbReference>
<accession>A0A504Y515</accession>
<dbReference type="Pfam" id="PF02867">
    <property type="entry name" value="Ribonuc_red_lgC"/>
    <property type="match status" value="1"/>
</dbReference>
<dbReference type="InterPro" id="IPR000788">
    <property type="entry name" value="RNR_lg_C"/>
</dbReference>
<dbReference type="Proteomes" id="UP000318447">
    <property type="component" value="Unassembled WGS sequence"/>
</dbReference>
<evidence type="ECO:0000256" key="11">
    <source>
        <dbReference type="SAM" id="MobiDB-lite"/>
    </source>
</evidence>
<dbReference type="CDD" id="cd01679">
    <property type="entry name" value="RNR_I"/>
    <property type="match status" value="1"/>
</dbReference>
<dbReference type="GO" id="GO:0009263">
    <property type="term" value="P:deoxyribonucleotide biosynthetic process"/>
    <property type="evidence" value="ECO:0007669"/>
    <property type="project" value="UniProtKB-KW"/>
</dbReference>
<dbReference type="VEuPathDB" id="TriTrypDB:LDHU3_28.1160"/>
<evidence type="ECO:0000313" key="13">
    <source>
        <dbReference type="EMBL" id="TPP54238.1"/>
    </source>
</evidence>
<dbReference type="NCBIfam" id="TIGR02506">
    <property type="entry name" value="NrdE_NrdA"/>
    <property type="match status" value="1"/>
</dbReference>
<evidence type="ECO:0000256" key="1">
    <source>
        <dbReference type="ARBA" id="ARBA00010406"/>
    </source>
</evidence>
<dbReference type="GO" id="GO:0004748">
    <property type="term" value="F:ribonucleoside-diphosphate reductase activity, thioredoxin disulfide as acceptor"/>
    <property type="evidence" value="ECO:0007669"/>
    <property type="project" value="UniProtKB-EC"/>
</dbReference>
<dbReference type="PROSITE" id="PS00089">
    <property type="entry name" value="RIBORED_LARGE"/>
    <property type="match status" value="1"/>
</dbReference>
<evidence type="ECO:0000256" key="9">
    <source>
        <dbReference type="PROSITE-ProRule" id="PRU00492"/>
    </source>
</evidence>
<proteinExistence type="inferred from homology"/>
<comment type="subunit">
    <text evidence="2">Heterodimer of a large and a small subunit.</text>
</comment>
<dbReference type="VEuPathDB" id="TriTrypDB:LdBPK_280980.1"/>
<evidence type="ECO:0000256" key="3">
    <source>
        <dbReference type="ARBA" id="ARBA00012274"/>
    </source>
</evidence>
<dbReference type="PROSITE" id="PS51161">
    <property type="entry name" value="ATP_CONE"/>
    <property type="match status" value="1"/>
</dbReference>
<sequence>MKAKLSAVPRKARKSISFNANRNKVRFIRVPPRSQNGKFWFTETQRIVKKGLNFEVEPEIMIEVNIECRMQITALARRPLSQLGKSPAANGIAGAAASSSAASAAKRSYVEVEETVPLFLPDARKRDRWQCIGSVGAGEMSKVRVVMPPGSYRMRCNGGDVVQIFAQAWDIERDRAAPLYLFFFPALFCRMETMSDSAPMIIKRNGEAQPYDACKIRRRFERVMEGLDRDHLDVDMLTENVTRGLTDQIRYDKLDELVAQTAAYSVTKHPDYGRMGGRLCTTSLHKQTNESLLETFRLLHDHVTVQTNRPAPLIADDVWEVMQQHHKELQSMIDYSRDLNFEFFGYKTLERSYLLRIETGRGEMRIVERPQQMFMRVALGIHGADLKNVRETYDLMSKGFFTHATPTLFNAGTPKPQMSSCFLVASKEDSIDGIYDTLKECAVISKAAGGIGLHVHNIRAAGSYIAGTNGTSNGLVPMLRVFNNTARYVDQGGGKRKGAFAVYLEPWHADVFGFLLLKRNTGKDDQRARDLFYALWIPDLFMRRVKSEGKWTLMDPNTCPGLSDCYGEEFERLYERYESEGRGVKTIQAQEVWFAILESQIETGGPFVLYKDACNSKSNQKNLGTIKCSNLCTEIVEYTSPQETAVCNLASIALPRFVDVEKREFNHQLLYTVTKQITRNLNRVIDRNYYPVETARRSNMRNRPIGLGVQGLADAFILMRLPFVSAEAQRVNAEIFETIYFAAVESSMELAKEDGPYETFTGSPASEGILQFDMWKNARPNSGRWDWASLKEKVMQVGMRNSLLVAPMPTASTSQILGNNECFEPFTSNIYVRRVLSGEFPVVNKYLVMDLIARGLWNESMRNEIISYNGSILTINGMPDDLRELYRTVWEIPQRKLIDMARDRGQYIDQSQSLNLFLQSPTSGQITSMLFYCWEAGLKTGVYYLRTKAAADAIKFTVDAKRMKEIQERENSQQTMSSHRASQPEECLNCGS</sequence>
<dbReference type="Pfam" id="PF03477">
    <property type="entry name" value="ATP-cone"/>
    <property type="match status" value="1"/>
</dbReference>
<keyword evidence="5 9" id="KW-0547">Nucleotide-binding</keyword>
<dbReference type="Pfam" id="PF00317">
    <property type="entry name" value="Ribonuc_red_lgN"/>
    <property type="match status" value="1"/>
</dbReference>
<dbReference type="InterPro" id="IPR005144">
    <property type="entry name" value="ATP-cone_dom"/>
</dbReference>
<keyword evidence="6 9" id="KW-0067">ATP-binding</keyword>
<dbReference type="EC" id="1.17.4.1" evidence="3 10"/>
<evidence type="ECO:0000259" key="12">
    <source>
        <dbReference type="PROSITE" id="PS51161"/>
    </source>
</evidence>
<feature type="domain" description="ATP-cone" evidence="12">
    <location>
        <begin position="199"/>
        <end position="290"/>
    </location>
</feature>
<keyword evidence="8 10" id="KW-0215">Deoxyribonucleotide synthesis</keyword>
<dbReference type="VEuPathDB" id="TriTrypDB:LDHU3_28.1150"/>
<dbReference type="GO" id="GO:0005971">
    <property type="term" value="C:ribonucleoside-diphosphate reductase complex"/>
    <property type="evidence" value="ECO:0007669"/>
    <property type="project" value="TreeGrafter"/>
</dbReference>
<comment type="catalytic activity">
    <reaction evidence="10">
        <text>a 2'-deoxyribonucleoside 5'-diphosphate + [thioredoxin]-disulfide + H2O = a ribonucleoside 5'-diphosphate + [thioredoxin]-dithiol</text>
        <dbReference type="Rhea" id="RHEA:23252"/>
        <dbReference type="Rhea" id="RHEA-COMP:10698"/>
        <dbReference type="Rhea" id="RHEA-COMP:10700"/>
        <dbReference type="ChEBI" id="CHEBI:15377"/>
        <dbReference type="ChEBI" id="CHEBI:29950"/>
        <dbReference type="ChEBI" id="CHEBI:50058"/>
        <dbReference type="ChEBI" id="CHEBI:57930"/>
        <dbReference type="ChEBI" id="CHEBI:73316"/>
        <dbReference type="EC" id="1.17.4.1"/>
    </reaction>
</comment>
<reference evidence="14" key="1">
    <citation type="submission" date="2019-02" db="EMBL/GenBank/DDBJ databases">
        <title>FDA dAtabase for Regulatory Grade micrObial Sequences (FDA-ARGOS): Supporting development and validation of Infectious Disease Dx tests.</title>
        <authorList>
            <person name="Duncan R."/>
            <person name="Fisher C."/>
            <person name="Tallon L."/>
            <person name="Sadzewicz L."/>
            <person name="Sengamalay N."/>
            <person name="Ott S."/>
            <person name="Godinez A."/>
            <person name="Nagaraj S."/>
            <person name="Vavikolanu K."/>
            <person name="Nadendla S."/>
            <person name="Aluvathingal J."/>
            <person name="Sichtig H."/>
        </authorList>
    </citation>
    <scope>NUCLEOTIDE SEQUENCE [LARGE SCALE GENOMIC DNA]</scope>
    <source>
        <strain evidence="14">FDAARGOS_361</strain>
    </source>
</reference>
<dbReference type="EMBL" id="RHLC01000012">
    <property type="protein sequence ID" value="TPP54238.1"/>
    <property type="molecule type" value="Genomic_DNA"/>
</dbReference>
<organism evidence="13 14">
    <name type="scientific">Leishmania donovani</name>
    <dbReference type="NCBI Taxonomy" id="5661"/>
    <lineage>
        <taxon>Eukaryota</taxon>
        <taxon>Discoba</taxon>
        <taxon>Euglenozoa</taxon>
        <taxon>Kinetoplastea</taxon>
        <taxon>Metakinetoplastina</taxon>
        <taxon>Trypanosomatida</taxon>
        <taxon>Trypanosomatidae</taxon>
        <taxon>Leishmaniinae</taxon>
        <taxon>Leishmania</taxon>
    </lineage>
</organism>
<evidence type="ECO:0000313" key="14">
    <source>
        <dbReference type="Proteomes" id="UP000318447"/>
    </source>
</evidence>
<evidence type="ECO:0000256" key="6">
    <source>
        <dbReference type="ARBA" id="ARBA00022840"/>
    </source>
</evidence>
<dbReference type="SUPFAM" id="SSF51998">
    <property type="entry name" value="PFL-like glycyl radical enzymes"/>
    <property type="match status" value="1"/>
</dbReference>
<comment type="similarity">
    <text evidence="1 10">Belongs to the ribonucleoside diphosphate reductase large chain family.</text>
</comment>
<keyword evidence="7 10" id="KW-0560">Oxidoreductase</keyword>
<dbReference type="InterPro" id="IPR039718">
    <property type="entry name" value="Rrm1"/>
</dbReference>
<evidence type="ECO:0000256" key="4">
    <source>
        <dbReference type="ARBA" id="ARBA00022533"/>
    </source>
</evidence>
<dbReference type="InterPro" id="IPR013509">
    <property type="entry name" value="RNR_lsu_N"/>
</dbReference>
<dbReference type="UniPathway" id="UPA00326"/>
<feature type="region of interest" description="Disordered" evidence="11">
    <location>
        <begin position="968"/>
        <end position="992"/>
    </location>
</feature>
<evidence type="ECO:0000256" key="7">
    <source>
        <dbReference type="ARBA" id="ARBA00023002"/>
    </source>
</evidence>
<name>A0A504Y515_LEIDO</name>
<dbReference type="Gene3D" id="3.20.70.20">
    <property type="match status" value="1"/>
</dbReference>
<dbReference type="VEuPathDB" id="TriTrypDB:LdBPK_280970.1"/>
<dbReference type="InterPro" id="IPR013346">
    <property type="entry name" value="NrdE_NrdA_C"/>
</dbReference>
<evidence type="ECO:0000256" key="8">
    <source>
        <dbReference type="ARBA" id="ARBA00023116"/>
    </source>
</evidence>
<evidence type="ECO:0000256" key="2">
    <source>
        <dbReference type="ARBA" id="ARBA00011771"/>
    </source>
</evidence>
<dbReference type="VEuPathDB" id="TriTrypDB:LdCL_280014400"/>
<gene>
    <name evidence="13" type="ORF">CGC21_21985</name>
</gene>
<dbReference type="InterPro" id="IPR008926">
    <property type="entry name" value="RNR_R1-su_N"/>
</dbReference>
<dbReference type="PANTHER" id="PTHR11573:SF6">
    <property type="entry name" value="RIBONUCLEOSIDE-DIPHOSPHATE REDUCTASE LARGE SUBUNIT"/>
    <property type="match status" value="1"/>
</dbReference>
<dbReference type="FunFam" id="3.20.70.20:FF:000010">
    <property type="entry name" value="Ribonucleoside-diphosphate reductase"/>
    <property type="match status" value="1"/>
</dbReference>
<dbReference type="VEuPathDB" id="TriTrypDB:LdCL_280014300"/>
<evidence type="ECO:0000256" key="5">
    <source>
        <dbReference type="ARBA" id="ARBA00022741"/>
    </source>
</evidence>
<protein>
    <recommendedName>
        <fullName evidence="3 10">Ribonucleoside-diphosphate reductase</fullName>
        <ecNumber evidence="3 10">1.17.4.1</ecNumber>
    </recommendedName>
</protein>
<evidence type="ECO:0000256" key="10">
    <source>
        <dbReference type="RuleBase" id="RU003410"/>
    </source>
</evidence>
<dbReference type="SUPFAM" id="SSF48168">
    <property type="entry name" value="R1 subunit of ribonucleotide reductase, N-terminal domain"/>
    <property type="match status" value="1"/>
</dbReference>
<dbReference type="AlphaFoldDB" id="A0A504Y515"/>
<comment type="caution">
    <text evidence="13">The sequence shown here is derived from an EMBL/GenBank/DDBJ whole genome shotgun (WGS) entry which is preliminary data.</text>
</comment>
<feature type="compositionally biased region" description="Polar residues" evidence="11">
    <location>
        <begin position="972"/>
        <end position="981"/>
    </location>
</feature>